<gene>
    <name evidence="1" type="ORF">NZD89_10890</name>
</gene>
<accession>A0ABY6ZLX8</accession>
<dbReference type="EMBL" id="CP104067">
    <property type="protein sequence ID" value="WAH43842.1"/>
    <property type="molecule type" value="Genomic_DNA"/>
</dbReference>
<dbReference type="RefSeq" id="WP_268007748.1">
    <property type="nucleotide sequence ID" value="NZ_BSUT01000001.1"/>
</dbReference>
<name>A0ABY6ZLX8_9BACL</name>
<dbReference type="Proteomes" id="UP001164761">
    <property type="component" value="Chromosome"/>
</dbReference>
<keyword evidence="2" id="KW-1185">Reference proteome</keyword>
<evidence type="ECO:0000313" key="2">
    <source>
        <dbReference type="Proteomes" id="UP001164761"/>
    </source>
</evidence>
<proteinExistence type="predicted"/>
<protein>
    <submittedName>
        <fullName evidence="1">Uncharacterized protein</fullName>
    </submittedName>
</protein>
<sequence length="133" mass="15307">MNFDQIERQANTIQQHNTNIIQQLQQVAQNIQGLDIDESQKMNLIYSLKELALSVRGLNQETTGLIQNAANYIDHLEQSHPQYDQFQQRYPQQYQQPVARQNGGFWNTILQSAEMGAGFAIGEDIVDDIFRIL</sequence>
<organism evidence="1 2">
    <name type="scientific">Alicyclobacillus fastidiosus</name>
    <dbReference type="NCBI Taxonomy" id="392011"/>
    <lineage>
        <taxon>Bacteria</taxon>
        <taxon>Bacillati</taxon>
        <taxon>Bacillota</taxon>
        <taxon>Bacilli</taxon>
        <taxon>Bacillales</taxon>
        <taxon>Alicyclobacillaceae</taxon>
        <taxon>Alicyclobacillus</taxon>
    </lineage>
</organism>
<reference evidence="1" key="1">
    <citation type="submission" date="2022-08" db="EMBL/GenBank/DDBJ databases">
        <title>Alicyclobacillus fastidiosus DSM 17978, complete genome.</title>
        <authorList>
            <person name="Wang Q."/>
            <person name="Cai R."/>
            <person name="Wang Z."/>
        </authorList>
    </citation>
    <scope>NUCLEOTIDE SEQUENCE</scope>
    <source>
        <strain evidence="1">DSM 17978</strain>
    </source>
</reference>
<evidence type="ECO:0000313" key="1">
    <source>
        <dbReference type="EMBL" id="WAH43842.1"/>
    </source>
</evidence>